<evidence type="ECO:0000313" key="12">
    <source>
        <dbReference type="EMBL" id="OGI45083.1"/>
    </source>
</evidence>
<dbReference type="GO" id="GO:0005737">
    <property type="term" value="C:cytoplasm"/>
    <property type="evidence" value="ECO:0007669"/>
    <property type="project" value="UniProtKB-SubCell"/>
</dbReference>
<keyword evidence="5 10" id="KW-0949">S-adenosyl-L-methionine</keyword>
<dbReference type="InterPro" id="IPR013785">
    <property type="entry name" value="Aldolase_TIM"/>
</dbReference>
<evidence type="ECO:0000313" key="13">
    <source>
        <dbReference type="Proteomes" id="UP000179360"/>
    </source>
</evidence>
<evidence type="ECO:0000256" key="4">
    <source>
        <dbReference type="ARBA" id="ARBA00022617"/>
    </source>
</evidence>
<evidence type="ECO:0000256" key="10">
    <source>
        <dbReference type="RuleBase" id="RU364116"/>
    </source>
</evidence>
<dbReference type="SFLD" id="SFLDS00029">
    <property type="entry name" value="Radical_SAM"/>
    <property type="match status" value="1"/>
</dbReference>
<evidence type="ECO:0000256" key="2">
    <source>
        <dbReference type="ARBA" id="ARBA00006100"/>
    </source>
</evidence>
<dbReference type="GO" id="GO:0006779">
    <property type="term" value="P:porphyrin-containing compound biosynthetic process"/>
    <property type="evidence" value="ECO:0007669"/>
    <property type="project" value="InterPro"/>
</dbReference>
<evidence type="ECO:0000256" key="8">
    <source>
        <dbReference type="ARBA" id="ARBA00023014"/>
    </source>
</evidence>
<dbReference type="InterPro" id="IPR010723">
    <property type="entry name" value="HemN_C"/>
</dbReference>
<sequence length="387" mass="42528">MPPLSLYIHLPWCVRKCPYCDFNSHAAEGAIPEGEYIEALLRDLEYDLPRVRGRTVRSVFLGGGTPSLFSPAAIARLLASVRERIEPAAGAEITLEANPGTVDVEHFKGFREAGVNRLSIGVQSFADEKLKALGRIHDRDEALRAAQAARAAGFENFNLDLMFGLPGQTVEQALADVRTAIELGATHISAYQLTVEPNTLFHARPPKLPDDDTIWEMQQAIQDLLAENGFKQYEVSAYARPGFECRHNLNYWTFGDYLGIGAGAHGKITESEGIARLWKVKNPKDYLAKAGTTGALGGEQRLTPRDVTAEFMLNALRLKDGFSLHLFPERTGLSIGAIRTTLADARTRGLLEPDDALVRPTELGYRFLNDLAALFLTEDRARPAAGV</sequence>
<protein>
    <recommendedName>
        <fullName evidence="3 10">Heme chaperone HemW</fullName>
    </recommendedName>
</protein>
<dbReference type="PANTHER" id="PTHR13932:SF5">
    <property type="entry name" value="RADICAL S-ADENOSYL METHIONINE DOMAIN-CONTAINING PROTEIN 1, MITOCHONDRIAL"/>
    <property type="match status" value="1"/>
</dbReference>
<dbReference type="InterPro" id="IPR034505">
    <property type="entry name" value="Coproporphyrinogen-III_oxidase"/>
</dbReference>
<dbReference type="EMBL" id="MFSY01000097">
    <property type="protein sequence ID" value="OGI45083.1"/>
    <property type="molecule type" value="Genomic_DNA"/>
</dbReference>
<dbReference type="SMART" id="SM00729">
    <property type="entry name" value="Elp3"/>
    <property type="match status" value="1"/>
</dbReference>
<dbReference type="SFLD" id="SFLDG01082">
    <property type="entry name" value="B12-binding_domain_containing"/>
    <property type="match status" value="1"/>
</dbReference>
<dbReference type="CDD" id="cd01335">
    <property type="entry name" value="Radical_SAM"/>
    <property type="match status" value="1"/>
</dbReference>
<evidence type="ECO:0000256" key="9">
    <source>
        <dbReference type="ARBA" id="ARBA00023186"/>
    </source>
</evidence>
<evidence type="ECO:0000259" key="11">
    <source>
        <dbReference type="PROSITE" id="PS51918"/>
    </source>
</evidence>
<dbReference type="STRING" id="1817764.A2637_03800"/>
<dbReference type="GO" id="GO:0046872">
    <property type="term" value="F:metal ion binding"/>
    <property type="evidence" value="ECO:0007669"/>
    <property type="project" value="UniProtKB-UniRule"/>
</dbReference>
<dbReference type="SFLD" id="SFLDG01065">
    <property type="entry name" value="anaerobic_coproporphyrinogen-I"/>
    <property type="match status" value="1"/>
</dbReference>
<dbReference type="PANTHER" id="PTHR13932">
    <property type="entry name" value="COPROPORPHYRINIGEN III OXIDASE"/>
    <property type="match status" value="1"/>
</dbReference>
<dbReference type="InterPro" id="IPR004559">
    <property type="entry name" value="HemW-like"/>
</dbReference>
<dbReference type="GO" id="GO:0051539">
    <property type="term" value="F:4 iron, 4 sulfur cluster binding"/>
    <property type="evidence" value="ECO:0007669"/>
    <property type="project" value="UniProtKB-UniRule"/>
</dbReference>
<dbReference type="SUPFAM" id="SSF102114">
    <property type="entry name" value="Radical SAM enzymes"/>
    <property type="match status" value="1"/>
</dbReference>
<keyword evidence="7 10" id="KW-0408">Iron</keyword>
<evidence type="ECO:0000256" key="5">
    <source>
        <dbReference type="ARBA" id="ARBA00022691"/>
    </source>
</evidence>
<dbReference type="SFLD" id="SFLDF00288">
    <property type="entry name" value="HemN-like__clustered_with_nucl"/>
    <property type="match status" value="1"/>
</dbReference>
<comment type="similarity">
    <text evidence="2">Belongs to the anaerobic coproporphyrinogen-III oxidase family. HemW subfamily.</text>
</comment>
<comment type="function">
    <text evidence="10">Probably acts as a heme chaperone, transferring heme to an unknown acceptor. Binds one molecule of heme per monomer, possibly covalently. Binds 1 [4Fe-4S] cluster. The cluster is coordinated with 3 cysteines and an exchangeable S-adenosyl-L-methionine.</text>
</comment>
<keyword evidence="4 10" id="KW-0349">Heme</keyword>
<dbReference type="InterPro" id="IPR058240">
    <property type="entry name" value="rSAM_sf"/>
</dbReference>
<dbReference type="Gene3D" id="3.20.20.70">
    <property type="entry name" value="Aldolase class I"/>
    <property type="match status" value="1"/>
</dbReference>
<dbReference type="InterPro" id="IPR007197">
    <property type="entry name" value="rSAM"/>
</dbReference>
<accession>A0A1F6TIY1</accession>
<dbReference type="AlphaFoldDB" id="A0A1F6TIY1"/>
<dbReference type="Proteomes" id="UP000179360">
    <property type="component" value="Unassembled WGS sequence"/>
</dbReference>
<dbReference type="Pfam" id="PF04055">
    <property type="entry name" value="Radical_SAM"/>
    <property type="match status" value="1"/>
</dbReference>
<comment type="caution">
    <text evidence="12">The sequence shown here is derived from an EMBL/GenBank/DDBJ whole genome shotgun (WGS) entry which is preliminary data.</text>
</comment>
<evidence type="ECO:0000256" key="7">
    <source>
        <dbReference type="ARBA" id="ARBA00023004"/>
    </source>
</evidence>
<evidence type="ECO:0000256" key="6">
    <source>
        <dbReference type="ARBA" id="ARBA00022723"/>
    </source>
</evidence>
<name>A0A1F6TIY1_9PROT</name>
<comment type="subcellular location">
    <subcellularLocation>
        <location evidence="10">Cytoplasm</location>
    </subcellularLocation>
</comment>
<dbReference type="PROSITE" id="PS51918">
    <property type="entry name" value="RADICAL_SAM"/>
    <property type="match status" value="1"/>
</dbReference>
<keyword evidence="6 10" id="KW-0479">Metal-binding</keyword>
<proteinExistence type="inferred from homology"/>
<evidence type="ECO:0000256" key="1">
    <source>
        <dbReference type="ARBA" id="ARBA00001966"/>
    </source>
</evidence>
<comment type="cofactor">
    <cofactor evidence="1">
        <name>[4Fe-4S] cluster</name>
        <dbReference type="ChEBI" id="CHEBI:49883"/>
    </cofactor>
</comment>
<feature type="domain" description="Radical SAM core" evidence="11">
    <location>
        <begin position="1"/>
        <end position="231"/>
    </location>
</feature>
<keyword evidence="10" id="KW-0004">4Fe-4S</keyword>
<dbReference type="Pfam" id="PF06969">
    <property type="entry name" value="HemN_C"/>
    <property type="match status" value="1"/>
</dbReference>
<evidence type="ECO:0000256" key="3">
    <source>
        <dbReference type="ARBA" id="ARBA00017228"/>
    </source>
</evidence>
<dbReference type="SFLD" id="SFLDF00562">
    <property type="entry name" value="HemN-like__clustered_with_heat"/>
    <property type="match status" value="1"/>
</dbReference>
<reference evidence="12 13" key="1">
    <citation type="journal article" date="2016" name="Nat. Commun.">
        <title>Thousands of microbial genomes shed light on interconnected biogeochemical processes in an aquifer system.</title>
        <authorList>
            <person name="Anantharaman K."/>
            <person name="Brown C.T."/>
            <person name="Hug L.A."/>
            <person name="Sharon I."/>
            <person name="Castelle C.J."/>
            <person name="Probst A.J."/>
            <person name="Thomas B.C."/>
            <person name="Singh A."/>
            <person name="Wilkins M.J."/>
            <person name="Karaoz U."/>
            <person name="Brodie E.L."/>
            <person name="Williams K.H."/>
            <person name="Hubbard S.S."/>
            <person name="Banfield J.F."/>
        </authorList>
    </citation>
    <scope>NUCLEOTIDE SEQUENCE [LARGE SCALE GENOMIC DNA]</scope>
</reference>
<organism evidence="12 13">
    <name type="scientific">Candidatus Muproteobacteria bacterium RIFCSPHIGHO2_01_FULL_65_16</name>
    <dbReference type="NCBI Taxonomy" id="1817764"/>
    <lineage>
        <taxon>Bacteria</taxon>
        <taxon>Pseudomonadati</taxon>
        <taxon>Pseudomonadota</taxon>
        <taxon>Candidatus Muproteobacteria</taxon>
    </lineage>
</organism>
<keyword evidence="8 10" id="KW-0411">Iron-sulfur</keyword>
<dbReference type="InterPro" id="IPR006638">
    <property type="entry name" value="Elp3/MiaA/NifB-like_rSAM"/>
</dbReference>
<gene>
    <name evidence="12" type="ORF">A2637_03800</name>
</gene>
<keyword evidence="9 10" id="KW-0143">Chaperone</keyword>
<keyword evidence="10" id="KW-0963">Cytoplasm</keyword>
<dbReference type="GO" id="GO:0004109">
    <property type="term" value="F:coproporphyrinogen oxidase activity"/>
    <property type="evidence" value="ECO:0007669"/>
    <property type="project" value="InterPro"/>
</dbReference>
<dbReference type="NCBIfam" id="TIGR00539">
    <property type="entry name" value="hemN_rel"/>
    <property type="match status" value="1"/>
</dbReference>